<evidence type="ECO:0000256" key="1">
    <source>
        <dbReference type="SAM" id="Coils"/>
    </source>
</evidence>
<gene>
    <name evidence="3" type="ORF">ACKW6Q_11875</name>
</gene>
<feature type="domain" description="DUF2326" evidence="2">
    <location>
        <begin position="443"/>
        <end position="567"/>
    </location>
</feature>
<dbReference type="InterPro" id="IPR027417">
    <property type="entry name" value="P-loop_NTPase"/>
</dbReference>
<name>A0ABW9K4S4_9FLAO</name>
<evidence type="ECO:0000313" key="3">
    <source>
        <dbReference type="EMBL" id="MFN1217656.1"/>
    </source>
</evidence>
<dbReference type="RefSeq" id="WP_409356826.1">
    <property type="nucleotide sequence ID" value="NZ_JBJXVJ010000002.1"/>
</dbReference>
<sequence>MFLKQLIISTEKEIIREIPFHKGLNLIVDESNDQVTGNSVGKTTVLKLIDFCLGGKPQNIYIDPESKRQEYKLIKEFLIEQKVLITLILTKDLDDENAEEIVIERNFLARKQIIRRINGEQYTEEEFDVKLSALIFPEHNADKPTFRQIISHNIRYKDQSINNTLKTLDGYTSDAEYESLYLFLFGCDFTKGNNKQDILAKLKQEDTYKSRLEKNQTKTAYETTLALINSDIEELNEKKSSFNINENFEADLDKLNYLKYKKNKLSSEIGRLNIRKNLILETENELKNNISTIDVKQLEIIYSQATNLITNVQKSFDDLVAYHNQMLIEKAKFITKELPLIDSEISGNEIELRELLIKEKELAEIISKSDSFEELESLIVELNQKYQKKGEYENIIQQLEEVEENVKEYNRQLTEIDDELFSDEFEKVVKTQLNKFNKHFAHISNKLYGEQYAIKYDIVTNKKGQRLYKFNAFNTNLSSGKKQGEISCFDLAYIMFAEEENFPSLHFILNDKKELMDDKQLVKIAEFVNDSNIQFVASILKDKLPVELNDEKYFIITLSQSQKLFKVAETDRL</sequence>
<keyword evidence="4" id="KW-1185">Reference proteome</keyword>
<accession>A0ABW9K4S4</accession>
<comment type="caution">
    <text evidence="3">The sequence shown here is derived from an EMBL/GenBank/DDBJ whole genome shotgun (WGS) entry which is preliminary data.</text>
</comment>
<dbReference type="Pfam" id="PF10088">
    <property type="entry name" value="DUF2326"/>
    <property type="match status" value="1"/>
</dbReference>
<organism evidence="3 4">
    <name type="scientific">Chryseobacterium kwangjuense</name>
    <dbReference type="NCBI Taxonomy" id="267125"/>
    <lineage>
        <taxon>Bacteria</taxon>
        <taxon>Pseudomonadati</taxon>
        <taxon>Bacteroidota</taxon>
        <taxon>Flavobacteriia</taxon>
        <taxon>Flavobacteriales</taxon>
        <taxon>Weeksellaceae</taxon>
        <taxon>Chryseobacterium group</taxon>
        <taxon>Chryseobacterium</taxon>
    </lineage>
</organism>
<protein>
    <submittedName>
        <fullName evidence="3">DUF2326 domain-containing protein</fullName>
    </submittedName>
</protein>
<dbReference type="InterPro" id="IPR018760">
    <property type="entry name" value="DUF2326"/>
</dbReference>
<keyword evidence="1" id="KW-0175">Coiled coil</keyword>
<dbReference type="Gene3D" id="3.40.50.300">
    <property type="entry name" value="P-loop containing nucleotide triphosphate hydrolases"/>
    <property type="match status" value="1"/>
</dbReference>
<dbReference type="Proteomes" id="UP001634154">
    <property type="component" value="Unassembled WGS sequence"/>
</dbReference>
<dbReference type="EMBL" id="JBJXVJ010000002">
    <property type="protein sequence ID" value="MFN1217656.1"/>
    <property type="molecule type" value="Genomic_DNA"/>
</dbReference>
<reference evidence="3 4" key="1">
    <citation type="submission" date="2024-12" db="EMBL/GenBank/DDBJ databases">
        <title>Draft genome sequence of Chryseobacterium kwangjuense AG447.</title>
        <authorList>
            <person name="Cheptsov V.S."/>
            <person name="Belov A."/>
            <person name="Zavarzina A.G."/>
        </authorList>
    </citation>
    <scope>NUCLEOTIDE SEQUENCE [LARGE SCALE GENOMIC DNA]</scope>
    <source>
        <strain evidence="3 4">AG447</strain>
    </source>
</reference>
<evidence type="ECO:0000259" key="2">
    <source>
        <dbReference type="Pfam" id="PF10088"/>
    </source>
</evidence>
<evidence type="ECO:0000313" key="4">
    <source>
        <dbReference type="Proteomes" id="UP001634154"/>
    </source>
</evidence>
<feature type="coiled-coil region" evidence="1">
    <location>
        <begin position="382"/>
        <end position="419"/>
    </location>
</feature>
<proteinExistence type="predicted"/>